<dbReference type="Gene3D" id="3.40.50.720">
    <property type="entry name" value="NAD(P)-binding Rossmann-like Domain"/>
    <property type="match status" value="1"/>
</dbReference>
<dbReference type="InterPro" id="IPR002347">
    <property type="entry name" value="SDR_fam"/>
</dbReference>
<dbReference type="EMBL" id="JBFXLQ010000010">
    <property type="protein sequence ID" value="KAL2869390.1"/>
    <property type="molecule type" value="Genomic_DNA"/>
</dbReference>
<dbReference type="PRINTS" id="PR00081">
    <property type="entry name" value="GDHRDH"/>
</dbReference>
<dbReference type="RefSeq" id="XP_070888369.1">
    <property type="nucleotide sequence ID" value="XM_071032559.1"/>
</dbReference>
<evidence type="ECO:0008006" key="5">
    <source>
        <dbReference type="Google" id="ProtNLM"/>
    </source>
</evidence>
<dbReference type="InterPro" id="IPR036291">
    <property type="entry name" value="NAD(P)-bd_dom_sf"/>
</dbReference>
<sequence length="308" mass="33181">MGKRTFTPATDIPSLTGKVILVTGSNAGIGKATIRALAQHDPARIYLCARRRSAAETAAAELKNGTQYDRIDILTFDLASLDSVKKCAAEFNDRASRLDLLFLNAGVASTPPALTQDGYELQFGVNYLGHMLQTWRDNANVDVPIIAAASDAAFAPFLPKKRGLVLDEMRRPDAYGPMSLYAHSKLANVLFIRKLAQLYPGISAFAAHPGVVATEIWDKSAGGLMSALFKPIVWATAVDSDGGAKSQLWCATTQIGSGVEVAESGQYYQPVGKNKALKGLSADQKVVDELWEWTNNELASYNSTGWPV</sequence>
<evidence type="ECO:0000256" key="2">
    <source>
        <dbReference type="ARBA" id="ARBA00023002"/>
    </source>
</evidence>
<evidence type="ECO:0000313" key="3">
    <source>
        <dbReference type="EMBL" id="KAL2869390.1"/>
    </source>
</evidence>
<keyword evidence="2" id="KW-0560">Oxidoreductase</keyword>
<name>A0ABR4LXY0_9EURO</name>
<evidence type="ECO:0000313" key="4">
    <source>
        <dbReference type="Proteomes" id="UP001610432"/>
    </source>
</evidence>
<dbReference type="GeneID" id="98147631"/>
<proteinExistence type="inferred from homology"/>
<comment type="caution">
    <text evidence="3">The sequence shown here is derived from an EMBL/GenBank/DDBJ whole genome shotgun (WGS) entry which is preliminary data.</text>
</comment>
<organism evidence="3 4">
    <name type="scientific">Aspergillus lucknowensis</name>
    <dbReference type="NCBI Taxonomy" id="176173"/>
    <lineage>
        <taxon>Eukaryota</taxon>
        <taxon>Fungi</taxon>
        <taxon>Dikarya</taxon>
        <taxon>Ascomycota</taxon>
        <taxon>Pezizomycotina</taxon>
        <taxon>Eurotiomycetes</taxon>
        <taxon>Eurotiomycetidae</taxon>
        <taxon>Eurotiales</taxon>
        <taxon>Aspergillaceae</taxon>
        <taxon>Aspergillus</taxon>
        <taxon>Aspergillus subgen. Nidulantes</taxon>
    </lineage>
</organism>
<keyword evidence="4" id="KW-1185">Reference proteome</keyword>
<dbReference type="Proteomes" id="UP001610432">
    <property type="component" value="Unassembled WGS sequence"/>
</dbReference>
<gene>
    <name evidence="3" type="ORF">BJX67DRAFT_379408</name>
</gene>
<dbReference type="SUPFAM" id="SSF51735">
    <property type="entry name" value="NAD(P)-binding Rossmann-fold domains"/>
    <property type="match status" value="1"/>
</dbReference>
<dbReference type="PANTHER" id="PTHR43157:SF31">
    <property type="entry name" value="PHOSPHATIDYLINOSITOL-GLYCAN BIOSYNTHESIS CLASS F PROTEIN"/>
    <property type="match status" value="1"/>
</dbReference>
<reference evidence="3 4" key="1">
    <citation type="submission" date="2024-07" db="EMBL/GenBank/DDBJ databases">
        <title>Section-level genome sequencing and comparative genomics of Aspergillus sections Usti and Cavernicolus.</title>
        <authorList>
            <consortium name="Lawrence Berkeley National Laboratory"/>
            <person name="Nybo J.L."/>
            <person name="Vesth T.C."/>
            <person name="Theobald S."/>
            <person name="Frisvad J.C."/>
            <person name="Larsen T.O."/>
            <person name="Kjaerboelling I."/>
            <person name="Rothschild-Mancinelli K."/>
            <person name="Lyhne E.K."/>
            <person name="Kogle M.E."/>
            <person name="Barry K."/>
            <person name="Clum A."/>
            <person name="Na H."/>
            <person name="Ledsgaard L."/>
            <person name="Lin J."/>
            <person name="Lipzen A."/>
            <person name="Kuo A."/>
            <person name="Riley R."/>
            <person name="Mondo S."/>
            <person name="Labutti K."/>
            <person name="Haridas S."/>
            <person name="Pangalinan J."/>
            <person name="Salamov A.A."/>
            <person name="Simmons B.A."/>
            <person name="Magnuson J.K."/>
            <person name="Chen J."/>
            <person name="Drula E."/>
            <person name="Henrissat B."/>
            <person name="Wiebenga A."/>
            <person name="Lubbers R.J."/>
            <person name="Gomes A.C."/>
            <person name="Macurrencykelacurrency M.R."/>
            <person name="Stajich J."/>
            <person name="Grigoriev I.V."/>
            <person name="Mortensen U.H."/>
            <person name="De Vries R.P."/>
            <person name="Baker S.E."/>
            <person name="Andersen M.R."/>
        </authorList>
    </citation>
    <scope>NUCLEOTIDE SEQUENCE [LARGE SCALE GENOMIC DNA]</scope>
    <source>
        <strain evidence="3 4">CBS 449.75</strain>
    </source>
</reference>
<evidence type="ECO:0000256" key="1">
    <source>
        <dbReference type="ARBA" id="ARBA00006484"/>
    </source>
</evidence>
<protein>
    <recommendedName>
        <fullName evidence="5">NAD(P)-binding protein</fullName>
    </recommendedName>
</protein>
<comment type="similarity">
    <text evidence="1">Belongs to the short-chain dehydrogenases/reductases (SDR) family.</text>
</comment>
<dbReference type="PANTHER" id="PTHR43157">
    <property type="entry name" value="PHOSPHATIDYLINOSITOL-GLYCAN BIOSYNTHESIS CLASS F PROTEIN-RELATED"/>
    <property type="match status" value="1"/>
</dbReference>
<dbReference type="Pfam" id="PF00106">
    <property type="entry name" value="adh_short"/>
    <property type="match status" value="1"/>
</dbReference>
<accession>A0ABR4LXY0</accession>